<comment type="caution">
    <text evidence="1">The sequence shown here is derived from an EMBL/GenBank/DDBJ whole genome shotgun (WGS) entry which is preliminary data.</text>
</comment>
<gene>
    <name evidence="1" type="ORF">B0H63DRAFT_518015</name>
</gene>
<reference evidence="1" key="2">
    <citation type="submission" date="2023-06" db="EMBL/GenBank/DDBJ databases">
        <authorList>
            <consortium name="Lawrence Berkeley National Laboratory"/>
            <person name="Haridas S."/>
            <person name="Hensen N."/>
            <person name="Bonometti L."/>
            <person name="Westerberg I."/>
            <person name="Brannstrom I.O."/>
            <person name="Guillou S."/>
            <person name="Cros-Aarteil S."/>
            <person name="Calhoun S."/>
            <person name="Kuo A."/>
            <person name="Mondo S."/>
            <person name="Pangilinan J."/>
            <person name="Riley R."/>
            <person name="LaButti K."/>
            <person name="Andreopoulos B."/>
            <person name="Lipzen A."/>
            <person name="Chen C."/>
            <person name="Yanf M."/>
            <person name="Daum C."/>
            <person name="Ng V."/>
            <person name="Clum A."/>
            <person name="Steindorff A."/>
            <person name="Ohm R."/>
            <person name="Martin F."/>
            <person name="Silar P."/>
            <person name="Natvig D."/>
            <person name="Lalanne C."/>
            <person name="Gautier V."/>
            <person name="Ament-velasquez S.L."/>
            <person name="Kruys A."/>
            <person name="Hutchinson M.I."/>
            <person name="Powell A.J."/>
            <person name="Barry K."/>
            <person name="Miller A.N."/>
            <person name="Grigoriev I.V."/>
            <person name="Debuchy R."/>
            <person name="Gladieux P."/>
            <person name="Thoren M.H."/>
            <person name="Johannesson H."/>
        </authorList>
    </citation>
    <scope>NUCLEOTIDE SEQUENCE</scope>
    <source>
        <strain evidence="1">CBS 232.78</strain>
    </source>
</reference>
<evidence type="ECO:0008006" key="3">
    <source>
        <dbReference type="Google" id="ProtNLM"/>
    </source>
</evidence>
<reference evidence="1" key="1">
    <citation type="journal article" date="2023" name="Mol. Phylogenet. Evol.">
        <title>Genome-scale phylogeny and comparative genomics of the fungal order Sordariales.</title>
        <authorList>
            <person name="Hensen N."/>
            <person name="Bonometti L."/>
            <person name="Westerberg I."/>
            <person name="Brannstrom I.O."/>
            <person name="Guillou S."/>
            <person name="Cros-Aarteil S."/>
            <person name="Calhoun S."/>
            <person name="Haridas S."/>
            <person name="Kuo A."/>
            <person name="Mondo S."/>
            <person name="Pangilinan J."/>
            <person name="Riley R."/>
            <person name="LaButti K."/>
            <person name="Andreopoulos B."/>
            <person name="Lipzen A."/>
            <person name="Chen C."/>
            <person name="Yan M."/>
            <person name="Daum C."/>
            <person name="Ng V."/>
            <person name="Clum A."/>
            <person name="Steindorff A."/>
            <person name="Ohm R.A."/>
            <person name="Martin F."/>
            <person name="Silar P."/>
            <person name="Natvig D.O."/>
            <person name="Lalanne C."/>
            <person name="Gautier V."/>
            <person name="Ament-Velasquez S.L."/>
            <person name="Kruys A."/>
            <person name="Hutchinson M.I."/>
            <person name="Powell A.J."/>
            <person name="Barry K."/>
            <person name="Miller A.N."/>
            <person name="Grigoriev I.V."/>
            <person name="Debuchy R."/>
            <person name="Gladieux P."/>
            <person name="Hiltunen Thoren M."/>
            <person name="Johannesson H."/>
        </authorList>
    </citation>
    <scope>NUCLEOTIDE SEQUENCE</scope>
    <source>
        <strain evidence="1">CBS 232.78</strain>
    </source>
</reference>
<dbReference type="InterPro" id="IPR011990">
    <property type="entry name" value="TPR-like_helical_dom_sf"/>
</dbReference>
<evidence type="ECO:0000313" key="1">
    <source>
        <dbReference type="EMBL" id="KAK3394937.1"/>
    </source>
</evidence>
<dbReference type="Gene3D" id="1.25.40.10">
    <property type="entry name" value="Tetratricopeptide repeat domain"/>
    <property type="match status" value="1"/>
</dbReference>
<proteinExistence type="predicted"/>
<organism evidence="1 2">
    <name type="scientific">Podospora didyma</name>
    <dbReference type="NCBI Taxonomy" id="330526"/>
    <lineage>
        <taxon>Eukaryota</taxon>
        <taxon>Fungi</taxon>
        <taxon>Dikarya</taxon>
        <taxon>Ascomycota</taxon>
        <taxon>Pezizomycotina</taxon>
        <taxon>Sordariomycetes</taxon>
        <taxon>Sordariomycetidae</taxon>
        <taxon>Sordariales</taxon>
        <taxon>Podosporaceae</taxon>
        <taxon>Podospora</taxon>
    </lineage>
</organism>
<sequence>MEFNAGNKERGKSLLDEALPQATRIFGPDNQLTQRTMATHAYMLSKNGMMELTQATEIILAMRNKTNDVFTEINNIRRLGNLHAIAGQHIGARGYFQEAISSHEMFYGDTKYVAQIELQIAECYVREGERAKAEEFYKSALKRSSETTITGTLEAKGGYDGEFAEAKRELEKLAASRAE</sequence>
<name>A0AAE0P816_9PEZI</name>
<dbReference type="Proteomes" id="UP001285441">
    <property type="component" value="Unassembled WGS sequence"/>
</dbReference>
<dbReference type="Pfam" id="PF13424">
    <property type="entry name" value="TPR_12"/>
    <property type="match status" value="1"/>
</dbReference>
<keyword evidence="2" id="KW-1185">Reference proteome</keyword>
<accession>A0AAE0P816</accession>
<dbReference type="SUPFAM" id="SSF48452">
    <property type="entry name" value="TPR-like"/>
    <property type="match status" value="1"/>
</dbReference>
<dbReference type="EMBL" id="JAULSW010000001">
    <property type="protein sequence ID" value="KAK3394937.1"/>
    <property type="molecule type" value="Genomic_DNA"/>
</dbReference>
<evidence type="ECO:0000313" key="2">
    <source>
        <dbReference type="Proteomes" id="UP001285441"/>
    </source>
</evidence>
<protein>
    <recommendedName>
        <fullName evidence="3">MalT-like TPR region domain-containing protein</fullName>
    </recommendedName>
</protein>
<dbReference type="AlphaFoldDB" id="A0AAE0P816"/>